<dbReference type="InterPro" id="IPR001310">
    <property type="entry name" value="Histidine_triad_HIT"/>
</dbReference>
<accession>A0A494XFW5</accession>
<dbReference type="SUPFAM" id="SSF54197">
    <property type="entry name" value="HIT-like"/>
    <property type="match status" value="1"/>
</dbReference>
<dbReference type="PROSITE" id="PS51084">
    <property type="entry name" value="HIT_2"/>
    <property type="match status" value="1"/>
</dbReference>
<dbReference type="CDD" id="cd01277">
    <property type="entry name" value="HINT_subgroup"/>
    <property type="match status" value="1"/>
</dbReference>
<dbReference type="OrthoDB" id="9784774at2"/>
<dbReference type="GO" id="GO:0003824">
    <property type="term" value="F:catalytic activity"/>
    <property type="evidence" value="ECO:0007669"/>
    <property type="project" value="InterPro"/>
</dbReference>
<dbReference type="GO" id="GO:0009117">
    <property type="term" value="P:nucleotide metabolic process"/>
    <property type="evidence" value="ECO:0007669"/>
    <property type="project" value="TreeGrafter"/>
</dbReference>
<dbReference type="PRINTS" id="PR00332">
    <property type="entry name" value="HISTRIAD"/>
</dbReference>
<keyword evidence="6" id="KW-1185">Reference proteome</keyword>
<sequence>MSYDPNNIFARILRGDAPCIKVFEDATTLAFMDVMPQSDGHLLVVPKEDAAEIFELSEAAAVACIRTVRRLSIAVRAALQPTGVVVAQFNGSDAGQTVPHVHFHIIPRWAHAPLIPHARIQADRGRLEELASLIRSKLVDDSLA</sequence>
<feature type="domain" description="HIT" evidence="4">
    <location>
        <begin position="8"/>
        <end position="115"/>
    </location>
</feature>
<gene>
    <name evidence="5" type="ORF">D7S86_23115</name>
</gene>
<dbReference type="PANTHER" id="PTHR46648">
    <property type="entry name" value="HIT FAMILY PROTEIN 1"/>
    <property type="match status" value="1"/>
</dbReference>
<comment type="caution">
    <text evidence="5">The sequence shown here is derived from an EMBL/GenBank/DDBJ whole genome shotgun (WGS) entry which is preliminary data.</text>
</comment>
<evidence type="ECO:0000256" key="1">
    <source>
        <dbReference type="PIRSR" id="PIRSR601310-1"/>
    </source>
</evidence>
<evidence type="ECO:0000259" key="4">
    <source>
        <dbReference type="PROSITE" id="PS51084"/>
    </source>
</evidence>
<dbReference type="Gene3D" id="3.30.428.10">
    <property type="entry name" value="HIT-like"/>
    <property type="match status" value="1"/>
</dbReference>
<dbReference type="Pfam" id="PF01230">
    <property type="entry name" value="HIT"/>
    <property type="match status" value="1"/>
</dbReference>
<feature type="short sequence motif" description="Histidine triad motif" evidence="2 3">
    <location>
        <begin position="100"/>
        <end position="104"/>
    </location>
</feature>
<reference evidence="5 6" key="1">
    <citation type="submission" date="2018-10" db="EMBL/GenBank/DDBJ databases">
        <title>Robbsia sp. DHC34, isolated from soil.</title>
        <authorList>
            <person name="Gao Z.-H."/>
            <person name="Qiu L.-H."/>
        </authorList>
    </citation>
    <scope>NUCLEOTIDE SEQUENCE [LARGE SCALE GENOMIC DNA]</scope>
    <source>
        <strain evidence="5 6">DHC34</strain>
    </source>
</reference>
<organism evidence="5 6">
    <name type="scientific">Pararobbsia silviterrae</name>
    <dbReference type="NCBI Taxonomy" id="1792498"/>
    <lineage>
        <taxon>Bacteria</taxon>
        <taxon>Pseudomonadati</taxon>
        <taxon>Pseudomonadota</taxon>
        <taxon>Betaproteobacteria</taxon>
        <taxon>Burkholderiales</taxon>
        <taxon>Burkholderiaceae</taxon>
        <taxon>Pararobbsia</taxon>
    </lineage>
</organism>
<dbReference type="InterPro" id="IPR039384">
    <property type="entry name" value="HINT"/>
</dbReference>
<protein>
    <submittedName>
        <fullName evidence="5">HIT family protein</fullName>
    </submittedName>
</protein>
<evidence type="ECO:0000256" key="2">
    <source>
        <dbReference type="PIRSR" id="PIRSR601310-3"/>
    </source>
</evidence>
<dbReference type="Proteomes" id="UP000270342">
    <property type="component" value="Unassembled WGS sequence"/>
</dbReference>
<dbReference type="PANTHER" id="PTHR46648:SF1">
    <property type="entry name" value="ADENOSINE 5'-MONOPHOSPHORAMIDASE HNT1"/>
    <property type="match status" value="1"/>
</dbReference>
<dbReference type="AlphaFoldDB" id="A0A494XFW5"/>
<evidence type="ECO:0000256" key="3">
    <source>
        <dbReference type="PROSITE-ProRule" id="PRU00464"/>
    </source>
</evidence>
<dbReference type="EMBL" id="RBZU01000013">
    <property type="protein sequence ID" value="RKP47049.1"/>
    <property type="molecule type" value="Genomic_DNA"/>
</dbReference>
<dbReference type="InterPro" id="IPR036265">
    <property type="entry name" value="HIT-like_sf"/>
</dbReference>
<evidence type="ECO:0000313" key="5">
    <source>
        <dbReference type="EMBL" id="RKP47049.1"/>
    </source>
</evidence>
<dbReference type="InterPro" id="IPR011146">
    <property type="entry name" value="HIT-like"/>
</dbReference>
<dbReference type="RefSeq" id="WP_121089809.1">
    <property type="nucleotide sequence ID" value="NZ_RBZU01000013.1"/>
</dbReference>
<feature type="active site" description="Tele-AMP-histidine intermediate" evidence="1">
    <location>
        <position position="102"/>
    </location>
</feature>
<name>A0A494XFW5_9BURK</name>
<proteinExistence type="predicted"/>
<evidence type="ECO:0000313" key="6">
    <source>
        <dbReference type="Proteomes" id="UP000270342"/>
    </source>
</evidence>